<dbReference type="STRING" id="1231623.Tasa_007_006"/>
<reference evidence="1 2" key="1">
    <citation type="submission" date="2012-10" db="EMBL/GenBank/DDBJ databases">
        <title>Genome sequencing of Tanticharoenia sakaeratensis NBRC 103193.</title>
        <authorList>
            <person name="Azuma Y."/>
            <person name="Hadano H."/>
            <person name="Hirakawa H."/>
            <person name="Matsushita K."/>
        </authorList>
    </citation>
    <scope>NUCLEOTIDE SEQUENCE [LARGE SCALE GENOMIC DNA]</scope>
    <source>
        <strain evidence="1 2">NBRC 103193</strain>
    </source>
</reference>
<name>A0A0D6MI22_9PROT</name>
<sequence>MIATDIQSPKSDNAVSNDAALKQACLEFIAVIRARDAIEDTQSRQWKVLHRHADELLRDIVRLEATTDAGRAAQMEALRAIQRPGSDFETLIETAEDWFGQLSAAVLRDLGPDRRAKPRLCSLASGVEAGHPDAALIDACAAYFTAWRASEDHPGRTVVNTTPEIDQALNAALDAIAACAARVAAMPARTSAGLQAKARVTMRELDQSEWPIANDEPPSALSPDVEGREHLVWSVCVDVLASQPDGAEVTGVGRLRQGDRVLSVAAGDAMHDATQSISHVACLLHWAGLGQQERVPDVLHTSGASDFAGAVIWAADEIRRRCAAIDEAMP</sequence>
<dbReference type="AlphaFoldDB" id="A0A0D6MI22"/>
<keyword evidence="2" id="KW-1185">Reference proteome</keyword>
<dbReference type="RefSeq" id="WP_048846876.1">
    <property type="nucleotide sequence ID" value="NZ_BALE01000007.1"/>
</dbReference>
<dbReference type="EMBL" id="BALE01000007">
    <property type="protein sequence ID" value="GAN53161.1"/>
    <property type="molecule type" value="Genomic_DNA"/>
</dbReference>
<dbReference type="OrthoDB" id="7254245at2"/>
<dbReference type="Proteomes" id="UP000032679">
    <property type="component" value="Unassembled WGS sequence"/>
</dbReference>
<gene>
    <name evidence="1" type="ORF">Tasa_007_006</name>
</gene>
<evidence type="ECO:0000313" key="1">
    <source>
        <dbReference type="EMBL" id="GAN53161.1"/>
    </source>
</evidence>
<organism evidence="1 2">
    <name type="scientific">Tanticharoenia sakaeratensis NBRC 103193</name>
    <dbReference type="NCBI Taxonomy" id="1231623"/>
    <lineage>
        <taxon>Bacteria</taxon>
        <taxon>Pseudomonadati</taxon>
        <taxon>Pseudomonadota</taxon>
        <taxon>Alphaproteobacteria</taxon>
        <taxon>Acetobacterales</taxon>
        <taxon>Acetobacteraceae</taxon>
        <taxon>Tanticharoenia</taxon>
    </lineage>
</organism>
<protein>
    <submittedName>
        <fullName evidence="1">Uncharacterized protein</fullName>
    </submittedName>
</protein>
<evidence type="ECO:0000313" key="2">
    <source>
        <dbReference type="Proteomes" id="UP000032679"/>
    </source>
</evidence>
<proteinExistence type="predicted"/>
<accession>A0A0D6MI22</accession>
<comment type="caution">
    <text evidence="1">The sequence shown here is derived from an EMBL/GenBank/DDBJ whole genome shotgun (WGS) entry which is preliminary data.</text>
</comment>